<dbReference type="Pfam" id="PF09594">
    <property type="entry name" value="GT87"/>
    <property type="match status" value="1"/>
</dbReference>
<dbReference type="Proteomes" id="UP000627292">
    <property type="component" value="Unassembled WGS sequence"/>
</dbReference>
<dbReference type="AlphaFoldDB" id="A0A917MZ05"/>
<keyword evidence="4 8" id="KW-0812">Transmembrane</keyword>
<dbReference type="InterPro" id="IPR018584">
    <property type="entry name" value="GT87"/>
</dbReference>
<evidence type="ECO:0000256" key="4">
    <source>
        <dbReference type="ARBA" id="ARBA00022692"/>
    </source>
</evidence>
<gene>
    <name evidence="9" type="ORF">GCM10011379_54040</name>
</gene>
<name>A0A917MZ05_9BACT</name>
<evidence type="ECO:0000256" key="6">
    <source>
        <dbReference type="ARBA" id="ARBA00023136"/>
    </source>
</evidence>
<dbReference type="RefSeq" id="WP_188958522.1">
    <property type="nucleotide sequence ID" value="NZ_BMIB01000006.1"/>
</dbReference>
<feature type="transmembrane region" description="Helical" evidence="8">
    <location>
        <begin position="190"/>
        <end position="208"/>
    </location>
</feature>
<protein>
    <submittedName>
        <fullName evidence="9">Membrane protein</fullName>
    </submittedName>
</protein>
<dbReference type="GO" id="GO:0016758">
    <property type="term" value="F:hexosyltransferase activity"/>
    <property type="evidence" value="ECO:0007669"/>
    <property type="project" value="InterPro"/>
</dbReference>
<organism evidence="9 10">
    <name type="scientific">Filimonas zeae</name>
    <dbReference type="NCBI Taxonomy" id="1737353"/>
    <lineage>
        <taxon>Bacteria</taxon>
        <taxon>Pseudomonadati</taxon>
        <taxon>Bacteroidota</taxon>
        <taxon>Chitinophagia</taxon>
        <taxon>Chitinophagales</taxon>
        <taxon>Chitinophagaceae</taxon>
        <taxon>Filimonas</taxon>
    </lineage>
</organism>
<feature type="transmembrane region" description="Helical" evidence="8">
    <location>
        <begin position="116"/>
        <end position="138"/>
    </location>
</feature>
<evidence type="ECO:0000256" key="1">
    <source>
        <dbReference type="ARBA" id="ARBA00004651"/>
    </source>
</evidence>
<proteinExistence type="inferred from homology"/>
<comment type="caution">
    <text evidence="9">The sequence shown here is derived from an EMBL/GenBank/DDBJ whole genome shotgun (WGS) entry which is preliminary data.</text>
</comment>
<evidence type="ECO:0000256" key="8">
    <source>
        <dbReference type="SAM" id="Phobius"/>
    </source>
</evidence>
<keyword evidence="5 8" id="KW-1133">Transmembrane helix</keyword>
<feature type="transmembrane region" description="Helical" evidence="8">
    <location>
        <begin position="75"/>
        <end position="104"/>
    </location>
</feature>
<keyword evidence="3" id="KW-0808">Transferase</keyword>
<reference evidence="9" key="1">
    <citation type="journal article" date="2014" name="Int. J. Syst. Evol. Microbiol.">
        <title>Complete genome sequence of Corynebacterium casei LMG S-19264T (=DSM 44701T), isolated from a smear-ripened cheese.</title>
        <authorList>
            <consortium name="US DOE Joint Genome Institute (JGI-PGF)"/>
            <person name="Walter F."/>
            <person name="Albersmeier A."/>
            <person name="Kalinowski J."/>
            <person name="Ruckert C."/>
        </authorList>
    </citation>
    <scope>NUCLEOTIDE SEQUENCE</scope>
    <source>
        <strain evidence="9">CGMCC 1.15290</strain>
    </source>
</reference>
<keyword evidence="6 8" id="KW-0472">Membrane</keyword>
<feature type="transmembrane region" description="Helical" evidence="8">
    <location>
        <begin position="330"/>
        <end position="351"/>
    </location>
</feature>
<evidence type="ECO:0000313" key="9">
    <source>
        <dbReference type="EMBL" id="GGH81526.1"/>
    </source>
</evidence>
<evidence type="ECO:0000313" key="10">
    <source>
        <dbReference type="Proteomes" id="UP000627292"/>
    </source>
</evidence>
<keyword evidence="2" id="KW-1003">Cell membrane</keyword>
<feature type="transmembrane region" description="Helical" evidence="8">
    <location>
        <begin position="363"/>
        <end position="383"/>
    </location>
</feature>
<evidence type="ECO:0000256" key="2">
    <source>
        <dbReference type="ARBA" id="ARBA00022475"/>
    </source>
</evidence>
<comment type="similarity">
    <text evidence="7">Belongs to the glycosyltransferase 87 family.</text>
</comment>
<evidence type="ECO:0000256" key="5">
    <source>
        <dbReference type="ARBA" id="ARBA00022989"/>
    </source>
</evidence>
<feature type="transmembrane region" description="Helical" evidence="8">
    <location>
        <begin position="12"/>
        <end position="32"/>
    </location>
</feature>
<evidence type="ECO:0000256" key="3">
    <source>
        <dbReference type="ARBA" id="ARBA00022679"/>
    </source>
</evidence>
<dbReference type="GO" id="GO:0005886">
    <property type="term" value="C:plasma membrane"/>
    <property type="evidence" value="ECO:0007669"/>
    <property type="project" value="UniProtKB-SubCell"/>
</dbReference>
<accession>A0A917MZ05</accession>
<feature type="transmembrane region" description="Helical" evidence="8">
    <location>
        <begin position="291"/>
        <end position="324"/>
    </location>
</feature>
<evidence type="ECO:0000256" key="7">
    <source>
        <dbReference type="ARBA" id="ARBA00024033"/>
    </source>
</evidence>
<sequence length="393" mass="44510">MNFLFSRLRIGKFSIALPVLIWFGLALTAVLLELSRSSINNYIIFKNVFWHSVHQTDLYAFYPAEYNDLNHYGPLFAVLIAPFAILPDVAGVLLWSLVNAWVLFYAIKKLGFDQKLFYGILLLCAIELMSATHHVQYNPMVAGMIVLSFVMIEKENELWGTFFIAFGFLTKLYGVAGLTFFLFSNHKLKFIGYFAMWLVVLFCLPMIISSPSFVIDSYKGWWESLSSKDAANAVVSVAGGLQDISVTGIVRRITQNPAIGDLIFLAPAAVLFALPLLRFSQYKAPEYRLRYLALVLITVVIYSSSAESVTYIIPAIGISLWYILQEEKTGWVNAVLVFSLFLTSLATTDLCPSYIRNHFVRPYALKALPAFIIWCLLIKEVAFNTFHPKRVYD</sequence>
<comment type="subcellular location">
    <subcellularLocation>
        <location evidence="1">Cell membrane</location>
        <topology evidence="1">Multi-pass membrane protein</topology>
    </subcellularLocation>
</comment>
<feature type="transmembrane region" description="Helical" evidence="8">
    <location>
        <begin position="158"/>
        <end position="183"/>
    </location>
</feature>
<feature type="transmembrane region" description="Helical" evidence="8">
    <location>
        <begin position="262"/>
        <end position="279"/>
    </location>
</feature>
<reference evidence="9" key="2">
    <citation type="submission" date="2020-09" db="EMBL/GenBank/DDBJ databases">
        <authorList>
            <person name="Sun Q."/>
            <person name="Zhou Y."/>
        </authorList>
    </citation>
    <scope>NUCLEOTIDE SEQUENCE</scope>
    <source>
        <strain evidence="9">CGMCC 1.15290</strain>
    </source>
</reference>
<keyword evidence="10" id="KW-1185">Reference proteome</keyword>
<dbReference type="EMBL" id="BMIB01000006">
    <property type="protein sequence ID" value="GGH81526.1"/>
    <property type="molecule type" value="Genomic_DNA"/>
</dbReference>